<keyword evidence="9" id="KW-0479">Metal-binding</keyword>
<dbReference type="Pfam" id="PF01866">
    <property type="entry name" value="Diphthamide_syn"/>
    <property type="match status" value="1"/>
</dbReference>
<evidence type="ECO:0000256" key="7">
    <source>
        <dbReference type="ARBA" id="ARBA00022679"/>
    </source>
</evidence>
<evidence type="ECO:0000256" key="9">
    <source>
        <dbReference type="ARBA" id="ARBA00022723"/>
    </source>
</evidence>
<evidence type="ECO:0000256" key="10">
    <source>
        <dbReference type="ARBA" id="ARBA00023004"/>
    </source>
</evidence>
<dbReference type="InterPro" id="IPR042263">
    <property type="entry name" value="DPH1/DPH2_1"/>
</dbReference>
<protein>
    <recommendedName>
        <fullName evidence="6">2-(3-amino-3-carboxypropyl)histidine synthase subunit 1</fullName>
        <ecNumber evidence="5">2.5.1.108</ecNumber>
    </recommendedName>
    <alternativeName>
        <fullName evidence="17">Diphthamide biosynthesis protein 1</fullName>
    </alternativeName>
    <alternativeName>
        <fullName evidence="18">Diphtheria toxin resistance protein 1</fullName>
    </alternativeName>
    <alternativeName>
        <fullName evidence="16">S-adenosyl-L-methionine:L-histidine 3-amino-3-carboxypropyltransferase 1</fullName>
    </alternativeName>
</protein>
<dbReference type="FunFam" id="3.40.50.11840:FF:000001">
    <property type="entry name" value="2-(3-amino-3-carboxypropyl)histidine synthase subunit 1"/>
    <property type="match status" value="1"/>
</dbReference>
<evidence type="ECO:0000256" key="17">
    <source>
        <dbReference type="ARBA" id="ARBA00032574"/>
    </source>
</evidence>
<comment type="cofactor">
    <cofactor evidence="1">
        <name>[4Fe-4S] cluster</name>
        <dbReference type="ChEBI" id="CHEBI:49883"/>
    </cofactor>
</comment>
<accession>A0A6A6M9Y4</accession>
<keyword evidence="13" id="KW-0238">DNA-binding</keyword>
<dbReference type="InterPro" id="IPR016435">
    <property type="entry name" value="DPH1/DPH2"/>
</dbReference>
<keyword evidence="8" id="KW-0949">S-adenosyl-L-methionine</keyword>
<comment type="catalytic activity">
    <reaction evidence="19">
        <text>L-histidyl-[translation elongation factor 2] + S-adenosyl-L-methionine = 2-[(3S)-amino-3-carboxypropyl]-L-histidyl-[translation elongation factor 2] + S-methyl-5'-thioadenosine + H(+)</text>
        <dbReference type="Rhea" id="RHEA:36783"/>
        <dbReference type="Rhea" id="RHEA-COMP:9748"/>
        <dbReference type="Rhea" id="RHEA-COMP:9749"/>
        <dbReference type="ChEBI" id="CHEBI:15378"/>
        <dbReference type="ChEBI" id="CHEBI:17509"/>
        <dbReference type="ChEBI" id="CHEBI:29979"/>
        <dbReference type="ChEBI" id="CHEBI:59789"/>
        <dbReference type="ChEBI" id="CHEBI:73995"/>
        <dbReference type="EC" id="2.5.1.108"/>
    </reaction>
</comment>
<keyword evidence="21" id="KW-1185">Reference proteome</keyword>
<evidence type="ECO:0000256" key="6">
    <source>
        <dbReference type="ARBA" id="ARBA00021915"/>
    </source>
</evidence>
<evidence type="ECO:0000256" key="11">
    <source>
        <dbReference type="ARBA" id="ARBA00023014"/>
    </source>
</evidence>
<evidence type="ECO:0000313" key="21">
    <source>
        <dbReference type="Proteomes" id="UP000467840"/>
    </source>
</evidence>
<keyword evidence="7" id="KW-0808">Transferase</keyword>
<dbReference type="EC" id="2.5.1.108" evidence="5"/>
<dbReference type="GO" id="GO:0046872">
    <property type="term" value="F:metal ion binding"/>
    <property type="evidence" value="ECO:0007669"/>
    <property type="project" value="UniProtKB-KW"/>
</dbReference>
<evidence type="ECO:0000256" key="5">
    <source>
        <dbReference type="ARBA" id="ARBA00012221"/>
    </source>
</evidence>
<dbReference type="PANTHER" id="PTHR10762">
    <property type="entry name" value="DIPHTHAMIDE BIOSYNTHESIS PROTEIN"/>
    <property type="match status" value="1"/>
</dbReference>
<evidence type="ECO:0000256" key="2">
    <source>
        <dbReference type="ARBA" id="ARBA00004123"/>
    </source>
</evidence>
<dbReference type="Proteomes" id="UP000467840">
    <property type="component" value="Chromosome 14"/>
</dbReference>
<evidence type="ECO:0000256" key="19">
    <source>
        <dbReference type="ARBA" id="ARBA00048403"/>
    </source>
</evidence>
<evidence type="ECO:0000256" key="13">
    <source>
        <dbReference type="ARBA" id="ARBA00023125"/>
    </source>
</evidence>
<evidence type="ECO:0000256" key="18">
    <source>
        <dbReference type="ARBA" id="ARBA00032789"/>
    </source>
</evidence>
<comment type="subcellular location">
    <subcellularLocation>
        <location evidence="2">Nucleus</location>
    </subcellularLocation>
</comment>
<reference evidence="20 21" key="1">
    <citation type="journal article" date="2020" name="Mol. Plant">
        <title>The Chromosome-Based Rubber Tree Genome Provides New Insights into Spurge Genome Evolution and Rubber Biosynthesis.</title>
        <authorList>
            <person name="Liu J."/>
            <person name="Shi C."/>
            <person name="Shi C.C."/>
            <person name="Li W."/>
            <person name="Zhang Q.J."/>
            <person name="Zhang Y."/>
            <person name="Li K."/>
            <person name="Lu H.F."/>
            <person name="Shi C."/>
            <person name="Zhu S.T."/>
            <person name="Xiao Z.Y."/>
            <person name="Nan H."/>
            <person name="Yue Y."/>
            <person name="Zhu X.G."/>
            <person name="Wu Y."/>
            <person name="Hong X.N."/>
            <person name="Fan G.Y."/>
            <person name="Tong Y."/>
            <person name="Zhang D."/>
            <person name="Mao C.L."/>
            <person name="Liu Y.L."/>
            <person name="Hao S.J."/>
            <person name="Liu W.Q."/>
            <person name="Lv M.Q."/>
            <person name="Zhang H.B."/>
            <person name="Liu Y."/>
            <person name="Hu-Tang G.R."/>
            <person name="Wang J.P."/>
            <person name="Wang J.H."/>
            <person name="Sun Y.H."/>
            <person name="Ni S.B."/>
            <person name="Chen W.B."/>
            <person name="Zhang X.C."/>
            <person name="Jiao Y.N."/>
            <person name="Eichler E.E."/>
            <person name="Li G.H."/>
            <person name="Liu X."/>
            <person name="Gao L.Z."/>
        </authorList>
    </citation>
    <scope>NUCLEOTIDE SEQUENCE [LARGE SCALE GENOMIC DNA]</scope>
    <source>
        <strain evidence="21">cv. GT1</strain>
        <tissue evidence="20">Leaf</tissue>
    </source>
</reference>
<evidence type="ECO:0000256" key="15">
    <source>
        <dbReference type="ARBA" id="ARBA00023242"/>
    </source>
</evidence>
<keyword evidence="12" id="KW-0805">Transcription regulation</keyword>
<evidence type="ECO:0000256" key="4">
    <source>
        <dbReference type="ARBA" id="ARBA00010173"/>
    </source>
</evidence>
<dbReference type="SFLD" id="SFLDS00032">
    <property type="entry name" value="Radical_SAM_3-amino-3-carboxyp"/>
    <property type="match status" value="1"/>
</dbReference>
<dbReference type="InterPro" id="IPR015300">
    <property type="entry name" value="DNA-bd_pseudobarrel_sf"/>
</dbReference>
<proteinExistence type="inferred from homology"/>
<evidence type="ECO:0000256" key="3">
    <source>
        <dbReference type="ARBA" id="ARBA00005156"/>
    </source>
</evidence>
<evidence type="ECO:0000256" key="12">
    <source>
        <dbReference type="ARBA" id="ARBA00023015"/>
    </source>
</evidence>
<comment type="pathway">
    <text evidence="3">Protein modification; peptidyl-diphthamide biosynthesis.</text>
</comment>
<dbReference type="Gene3D" id="2.40.330.10">
    <property type="entry name" value="DNA-binding pseudobarrel domain"/>
    <property type="match status" value="1"/>
</dbReference>
<keyword evidence="15" id="KW-0539">Nucleus</keyword>
<dbReference type="GO" id="GO:0003677">
    <property type="term" value="F:DNA binding"/>
    <property type="evidence" value="ECO:0007669"/>
    <property type="project" value="UniProtKB-KW"/>
</dbReference>
<comment type="similarity">
    <text evidence="4">Belongs to the DPH1/DPH2 family. DPH1 subfamily.</text>
</comment>
<dbReference type="Gene3D" id="3.40.50.11840">
    <property type="entry name" value="Diphthamide synthesis DPH1/DPH2 domain 1"/>
    <property type="match status" value="1"/>
</dbReference>
<name>A0A6A6M9Y4_HEVBR</name>
<dbReference type="PANTHER" id="PTHR10762:SF1">
    <property type="entry name" value="2-(3-AMINO-3-CARBOXYPROPYL)HISTIDINE SYNTHASE SUBUNIT 1"/>
    <property type="match status" value="1"/>
</dbReference>
<keyword evidence="14" id="KW-0804">Transcription</keyword>
<dbReference type="GO" id="GO:0051536">
    <property type="term" value="F:iron-sulfur cluster binding"/>
    <property type="evidence" value="ECO:0007669"/>
    <property type="project" value="UniProtKB-KW"/>
</dbReference>
<dbReference type="GO" id="GO:0090560">
    <property type="term" value="F:2-(3-amino-3-carboxypropyl)histidine synthase activity"/>
    <property type="evidence" value="ECO:0007669"/>
    <property type="project" value="UniProtKB-EC"/>
</dbReference>
<keyword evidence="11" id="KW-0411">Iron-sulfur</keyword>
<evidence type="ECO:0000256" key="14">
    <source>
        <dbReference type="ARBA" id="ARBA00023163"/>
    </source>
</evidence>
<organism evidence="20 21">
    <name type="scientific">Hevea brasiliensis</name>
    <name type="common">Para rubber tree</name>
    <name type="synonym">Siphonia brasiliensis</name>
    <dbReference type="NCBI Taxonomy" id="3981"/>
    <lineage>
        <taxon>Eukaryota</taxon>
        <taxon>Viridiplantae</taxon>
        <taxon>Streptophyta</taxon>
        <taxon>Embryophyta</taxon>
        <taxon>Tracheophyta</taxon>
        <taxon>Spermatophyta</taxon>
        <taxon>Magnoliopsida</taxon>
        <taxon>eudicotyledons</taxon>
        <taxon>Gunneridae</taxon>
        <taxon>Pentapetalae</taxon>
        <taxon>rosids</taxon>
        <taxon>fabids</taxon>
        <taxon>Malpighiales</taxon>
        <taxon>Euphorbiaceae</taxon>
        <taxon>Crotonoideae</taxon>
        <taxon>Micrandreae</taxon>
        <taxon>Hevea</taxon>
    </lineage>
</organism>
<keyword evidence="10" id="KW-0408">Iron</keyword>
<sequence length="261" mass="29461">MLGASVHQELEQQMPSSDIPSKILWQVIKIDLQDMQQQTPCQQLIAKDLHGNEWNFQHVNQTITQHQHRSLYLQSMATLDETSAETFRQKPNPRNYPQRLISQCRISLLPSNYNLEVHKCVWRIRSTRAKRLALQLPEGLLLYSLILSDIFTAFAGVTHYFVLGDVTYGACCVDDLSALALGADLLIHYGHSCLVPIDATKVPCLYVFVDIKIDVERLISTIKLNLNDKKSIVLAGTIQFASAIREAKPELEKLGLSVLIP</sequence>
<dbReference type="EMBL" id="JAAGAX010000006">
    <property type="protein sequence ID" value="KAF2309348.1"/>
    <property type="molecule type" value="Genomic_DNA"/>
</dbReference>
<evidence type="ECO:0000256" key="1">
    <source>
        <dbReference type="ARBA" id="ARBA00001966"/>
    </source>
</evidence>
<evidence type="ECO:0000256" key="16">
    <source>
        <dbReference type="ARBA" id="ARBA00031690"/>
    </source>
</evidence>
<dbReference type="AlphaFoldDB" id="A0A6A6M9Y4"/>
<dbReference type="GO" id="GO:0017183">
    <property type="term" value="P:protein histidyl modification to diphthamide"/>
    <property type="evidence" value="ECO:0007669"/>
    <property type="project" value="InterPro"/>
</dbReference>
<evidence type="ECO:0000313" key="20">
    <source>
        <dbReference type="EMBL" id="KAF2309348.1"/>
    </source>
</evidence>
<dbReference type="NCBIfam" id="TIGR00322">
    <property type="entry name" value="diphth2_R"/>
    <property type="match status" value="1"/>
</dbReference>
<dbReference type="GO" id="GO:0005634">
    <property type="term" value="C:nucleus"/>
    <property type="evidence" value="ECO:0007669"/>
    <property type="project" value="UniProtKB-SubCell"/>
</dbReference>
<evidence type="ECO:0000256" key="8">
    <source>
        <dbReference type="ARBA" id="ARBA00022691"/>
    </source>
</evidence>
<gene>
    <name evidence="20" type="ORF">GH714_001694</name>
</gene>
<comment type="caution">
    <text evidence="20">The sequence shown here is derived from an EMBL/GenBank/DDBJ whole genome shotgun (WGS) entry which is preliminary data.</text>
</comment>